<dbReference type="AlphaFoldDB" id="A0AAV8WKZ0"/>
<keyword evidence="2" id="KW-0472">Membrane</keyword>
<protein>
    <submittedName>
        <fullName evidence="4">Uncharacterized protein</fullName>
    </submittedName>
</protein>
<evidence type="ECO:0000313" key="4">
    <source>
        <dbReference type="EMBL" id="KAJ8927188.1"/>
    </source>
</evidence>
<sequence length="487" mass="55181">MRFNNFVLILTYTYSASVVADTVTTTTRTYDLNVPGSSPIRIVEGESLWNPEETTPKPNSRSERRTFTTSTTTTNVKNPIDVEQEENSAEFTHSALRDFLNNYADKITKEKPAISKDDIVTNQEDTEGKEKKSWSMLNLREHNHPYEDKTGWVTMEPLPWSISKISKWQNKPKPVENSWDNYSPNQRPSDNDFEYSNDRLSSWNKPIQQDSHQYDIKPEKNGNKYQVYYVEDKPSARPVFPKPSTLYGQTVHVHATSNNHRNPIKVNNYYKHDENCNHDESVGIITDGKPSNFPSSHFDNNRRTGTELHSETHPFMGDGEWVLLSATKGYRVPKNRQRSLDVSPDSIGSHRSVRLTVLPPLKGSKVNMTTSHGGLLQVDSTLETVEQAQRKFVKLQKLKNRPKRPVKLTKRKQPTREITGSTIATIPRNTGSDSSAVLAAIGAGMIPATMAMLVPIAMNGKRRKKRDILLATSNPSSSVEITLPRYL</sequence>
<evidence type="ECO:0000256" key="1">
    <source>
        <dbReference type="SAM" id="MobiDB-lite"/>
    </source>
</evidence>
<keyword evidence="2" id="KW-0812">Transmembrane</keyword>
<evidence type="ECO:0000256" key="2">
    <source>
        <dbReference type="SAM" id="Phobius"/>
    </source>
</evidence>
<feature type="transmembrane region" description="Helical" evidence="2">
    <location>
        <begin position="436"/>
        <end position="458"/>
    </location>
</feature>
<feature type="compositionally biased region" description="Polar residues" evidence="1">
    <location>
        <begin position="178"/>
        <end position="188"/>
    </location>
</feature>
<gene>
    <name evidence="4" type="ORF">NQ314_020464</name>
</gene>
<name>A0AAV8WKZ0_9CUCU</name>
<evidence type="ECO:0000256" key="3">
    <source>
        <dbReference type="SAM" id="SignalP"/>
    </source>
</evidence>
<proteinExistence type="predicted"/>
<comment type="caution">
    <text evidence="4">The sequence shown here is derived from an EMBL/GenBank/DDBJ whole genome shotgun (WGS) entry which is preliminary data.</text>
</comment>
<dbReference type="EMBL" id="JANEYF010005719">
    <property type="protein sequence ID" value="KAJ8927188.1"/>
    <property type="molecule type" value="Genomic_DNA"/>
</dbReference>
<feature type="signal peptide" evidence="3">
    <location>
        <begin position="1"/>
        <end position="20"/>
    </location>
</feature>
<feature type="region of interest" description="Disordered" evidence="1">
    <location>
        <begin position="46"/>
        <end position="71"/>
    </location>
</feature>
<evidence type="ECO:0000313" key="5">
    <source>
        <dbReference type="Proteomes" id="UP001162156"/>
    </source>
</evidence>
<keyword evidence="3" id="KW-0732">Signal</keyword>
<feature type="chain" id="PRO_5043361793" evidence="3">
    <location>
        <begin position="21"/>
        <end position="487"/>
    </location>
</feature>
<reference evidence="4" key="1">
    <citation type="journal article" date="2023" name="Insect Mol. Biol.">
        <title>Genome sequencing provides insights into the evolution of gene families encoding plant cell wall-degrading enzymes in longhorned beetles.</title>
        <authorList>
            <person name="Shin N.R."/>
            <person name="Okamura Y."/>
            <person name="Kirsch R."/>
            <person name="Pauchet Y."/>
        </authorList>
    </citation>
    <scope>NUCLEOTIDE SEQUENCE</scope>
    <source>
        <strain evidence="4">RBIC_L_NR</strain>
    </source>
</reference>
<keyword evidence="5" id="KW-1185">Reference proteome</keyword>
<feature type="region of interest" description="Disordered" evidence="1">
    <location>
        <begin position="171"/>
        <end position="195"/>
    </location>
</feature>
<keyword evidence="2" id="KW-1133">Transmembrane helix</keyword>
<accession>A0AAV8WKZ0</accession>
<organism evidence="4 5">
    <name type="scientific">Rhamnusium bicolor</name>
    <dbReference type="NCBI Taxonomy" id="1586634"/>
    <lineage>
        <taxon>Eukaryota</taxon>
        <taxon>Metazoa</taxon>
        <taxon>Ecdysozoa</taxon>
        <taxon>Arthropoda</taxon>
        <taxon>Hexapoda</taxon>
        <taxon>Insecta</taxon>
        <taxon>Pterygota</taxon>
        <taxon>Neoptera</taxon>
        <taxon>Endopterygota</taxon>
        <taxon>Coleoptera</taxon>
        <taxon>Polyphaga</taxon>
        <taxon>Cucujiformia</taxon>
        <taxon>Chrysomeloidea</taxon>
        <taxon>Cerambycidae</taxon>
        <taxon>Lepturinae</taxon>
        <taxon>Rhagiini</taxon>
        <taxon>Rhamnusium</taxon>
    </lineage>
</organism>
<dbReference type="Proteomes" id="UP001162156">
    <property type="component" value="Unassembled WGS sequence"/>
</dbReference>